<evidence type="ECO:0000313" key="2">
    <source>
        <dbReference type="Proteomes" id="UP001152320"/>
    </source>
</evidence>
<gene>
    <name evidence="1" type="ORF">HOLleu_44922</name>
</gene>
<dbReference type="Proteomes" id="UP001152320">
    <property type="component" value="Unassembled WGS sequence"/>
</dbReference>
<reference evidence="1" key="1">
    <citation type="submission" date="2021-10" db="EMBL/GenBank/DDBJ databases">
        <title>Tropical sea cucumber genome reveals ecological adaptation and Cuvierian tubules defense mechanism.</title>
        <authorList>
            <person name="Chen T."/>
        </authorList>
    </citation>
    <scope>NUCLEOTIDE SEQUENCE</scope>
    <source>
        <strain evidence="1">Nanhai2018</strain>
        <tissue evidence="1">Muscle</tissue>
    </source>
</reference>
<sequence length="114" mass="13271">MGCPSQLDHCCLNFRSCMPVSDMYFNDMQHLVKDAWFVETAREFLLNVTDIPILYAVMNNIKTSWKSSSHKAVDAMERTDLDKNIRHHLEEESIPRRLGDVDYDSVELNYTPIC</sequence>
<dbReference type="AlphaFoldDB" id="A0A9Q1B8I4"/>
<name>A0A9Q1B8I4_HOLLE</name>
<keyword evidence="2" id="KW-1185">Reference proteome</keyword>
<dbReference type="EMBL" id="JAIZAY010001462">
    <property type="protein sequence ID" value="KAJ8017571.1"/>
    <property type="molecule type" value="Genomic_DNA"/>
</dbReference>
<organism evidence="1 2">
    <name type="scientific">Holothuria leucospilota</name>
    <name type="common">Black long sea cucumber</name>
    <name type="synonym">Mertensiothuria leucospilota</name>
    <dbReference type="NCBI Taxonomy" id="206669"/>
    <lineage>
        <taxon>Eukaryota</taxon>
        <taxon>Metazoa</taxon>
        <taxon>Echinodermata</taxon>
        <taxon>Eleutherozoa</taxon>
        <taxon>Echinozoa</taxon>
        <taxon>Holothuroidea</taxon>
        <taxon>Aspidochirotacea</taxon>
        <taxon>Aspidochirotida</taxon>
        <taxon>Holothuriidae</taxon>
        <taxon>Holothuria</taxon>
    </lineage>
</organism>
<comment type="caution">
    <text evidence="1">The sequence shown here is derived from an EMBL/GenBank/DDBJ whole genome shotgun (WGS) entry which is preliminary data.</text>
</comment>
<proteinExistence type="predicted"/>
<protein>
    <submittedName>
        <fullName evidence="1">Uncharacterized protein</fullName>
    </submittedName>
</protein>
<evidence type="ECO:0000313" key="1">
    <source>
        <dbReference type="EMBL" id="KAJ8017571.1"/>
    </source>
</evidence>
<accession>A0A9Q1B8I4</accession>